<comment type="caution">
    <text evidence="8">The sequence shown here is derived from an EMBL/GenBank/DDBJ whole genome shotgun (WGS) entry which is preliminary data.</text>
</comment>
<feature type="region of interest" description="Disordered" evidence="5">
    <location>
        <begin position="1"/>
        <end position="37"/>
    </location>
</feature>
<dbReference type="EMBL" id="JBAMIC010000001">
    <property type="protein sequence ID" value="KAK7115916.1"/>
    <property type="molecule type" value="Genomic_DNA"/>
</dbReference>
<dbReference type="Gene3D" id="1.20.1250.20">
    <property type="entry name" value="MFS general substrate transporter like domains"/>
    <property type="match status" value="1"/>
</dbReference>
<comment type="subcellular location">
    <subcellularLocation>
        <location evidence="1">Membrane</location>
        <topology evidence="1">Multi-pass membrane protein</topology>
    </subcellularLocation>
</comment>
<protein>
    <recommendedName>
        <fullName evidence="7">Major facilitator superfamily (MFS) profile domain-containing protein</fullName>
    </recommendedName>
</protein>
<dbReference type="PROSITE" id="PS50850">
    <property type="entry name" value="MFS"/>
    <property type="match status" value="1"/>
</dbReference>
<dbReference type="InterPro" id="IPR005828">
    <property type="entry name" value="MFS_sugar_transport-like"/>
</dbReference>
<dbReference type="PANTHER" id="PTHR24064">
    <property type="entry name" value="SOLUTE CARRIER FAMILY 22 MEMBER"/>
    <property type="match status" value="1"/>
</dbReference>
<organism evidence="8 9">
    <name type="scientific">Littorina saxatilis</name>
    <dbReference type="NCBI Taxonomy" id="31220"/>
    <lineage>
        <taxon>Eukaryota</taxon>
        <taxon>Metazoa</taxon>
        <taxon>Spiralia</taxon>
        <taxon>Lophotrochozoa</taxon>
        <taxon>Mollusca</taxon>
        <taxon>Gastropoda</taxon>
        <taxon>Caenogastropoda</taxon>
        <taxon>Littorinimorpha</taxon>
        <taxon>Littorinoidea</taxon>
        <taxon>Littorinidae</taxon>
        <taxon>Littorina</taxon>
    </lineage>
</organism>
<dbReference type="AlphaFoldDB" id="A0AAN9BZZ6"/>
<name>A0AAN9BZZ6_9CAEN</name>
<evidence type="ECO:0000259" key="7">
    <source>
        <dbReference type="PROSITE" id="PS50850"/>
    </source>
</evidence>
<feature type="transmembrane region" description="Helical" evidence="6">
    <location>
        <begin position="194"/>
        <end position="211"/>
    </location>
</feature>
<keyword evidence="2 6" id="KW-0812">Transmembrane</keyword>
<evidence type="ECO:0000256" key="2">
    <source>
        <dbReference type="ARBA" id="ARBA00022692"/>
    </source>
</evidence>
<keyword evidence="9" id="KW-1185">Reference proteome</keyword>
<proteinExistence type="predicted"/>
<dbReference type="InterPro" id="IPR020846">
    <property type="entry name" value="MFS_dom"/>
</dbReference>
<sequence>MAMENLNSVQGLCEDKHHGGKNGIGDSNSVAQNKRMSSQDVEEVLDRLGGYGRYQVLLYIAMGLVNMRGALHVFVSMFVGWAPTHHCKPLGNHTLNQSLPWEENNYGEMAWSQCSMYREPGSGSVAHGNETVACQNGWTYQMDRDGETSIVSDWNLVCDDNYLSELAVTMYMVGATCGTLFLTPVSDRWGRKSVMLACLWLQAVIGVAVAFSPSPVVFVVLQFFIGICNMTIALCAYVLVVETFDKDTRELPALSLQFFWAGGVMLLALLAYLIPDWRHLELAVSLPQVLTISFIWLLPESLTWLLVMGKVKRARETILTIIRVNKLPSFQDLDGTMDKFKDGLRTQSEDELHEKNDTGGSVIGSKEKIVPKSSEKVAHTVLDVFKTPRVCRYAVLMFYLYLVNSLAYFGIAFFTPLLSGDKYINTLISGAVEVPAYIVCIITNRKIGRRWPICGFLLICAAANFVVIFLPKTTDDGTDLSTVNTALVMVGKFGITGSYSALYLYGSEIFPTSIRNHAVGLCSFFENIGSIAAPQIVYAAKTSTQLPMSVFAAMTAVGAIVVLFLPETHNVSLPQTLDEVEHWGKKPQTNHMPAVKHNDDAPVYCLSYRGTES</sequence>
<accession>A0AAN9BZZ6</accession>
<dbReference type="SUPFAM" id="SSF103473">
    <property type="entry name" value="MFS general substrate transporter"/>
    <property type="match status" value="1"/>
</dbReference>
<evidence type="ECO:0000313" key="9">
    <source>
        <dbReference type="Proteomes" id="UP001374579"/>
    </source>
</evidence>
<feature type="transmembrane region" description="Helical" evidence="6">
    <location>
        <begin position="451"/>
        <end position="471"/>
    </location>
</feature>
<dbReference type="GO" id="GO:0022857">
    <property type="term" value="F:transmembrane transporter activity"/>
    <property type="evidence" value="ECO:0007669"/>
    <property type="project" value="InterPro"/>
</dbReference>
<feature type="transmembrane region" description="Helical" evidence="6">
    <location>
        <begin position="253"/>
        <end position="274"/>
    </location>
</feature>
<keyword evidence="3 6" id="KW-1133">Transmembrane helix</keyword>
<feature type="transmembrane region" description="Helical" evidence="6">
    <location>
        <begin position="162"/>
        <end position="182"/>
    </location>
</feature>
<evidence type="ECO:0000256" key="3">
    <source>
        <dbReference type="ARBA" id="ARBA00022989"/>
    </source>
</evidence>
<feature type="transmembrane region" description="Helical" evidence="6">
    <location>
        <begin position="396"/>
        <end position="417"/>
    </location>
</feature>
<feature type="transmembrane region" description="Helical" evidence="6">
    <location>
        <begin position="423"/>
        <end position="444"/>
    </location>
</feature>
<dbReference type="GO" id="GO:0016020">
    <property type="term" value="C:membrane"/>
    <property type="evidence" value="ECO:0007669"/>
    <property type="project" value="UniProtKB-SubCell"/>
</dbReference>
<dbReference type="CDD" id="cd17317">
    <property type="entry name" value="MFS_SLC22"/>
    <property type="match status" value="1"/>
</dbReference>
<gene>
    <name evidence="8" type="ORF">V1264_001702</name>
</gene>
<keyword evidence="4 6" id="KW-0472">Membrane</keyword>
<feature type="compositionally biased region" description="Polar residues" evidence="5">
    <location>
        <begin position="1"/>
        <end position="10"/>
    </location>
</feature>
<evidence type="ECO:0000256" key="6">
    <source>
        <dbReference type="SAM" id="Phobius"/>
    </source>
</evidence>
<feature type="transmembrane region" description="Helical" evidence="6">
    <location>
        <begin position="286"/>
        <end position="307"/>
    </location>
</feature>
<evidence type="ECO:0000313" key="8">
    <source>
        <dbReference type="EMBL" id="KAK7115916.1"/>
    </source>
</evidence>
<dbReference type="Pfam" id="PF00083">
    <property type="entry name" value="Sugar_tr"/>
    <property type="match status" value="1"/>
</dbReference>
<feature type="compositionally biased region" description="Polar residues" evidence="5">
    <location>
        <begin position="25"/>
        <end position="37"/>
    </location>
</feature>
<evidence type="ECO:0000256" key="5">
    <source>
        <dbReference type="SAM" id="MobiDB-lite"/>
    </source>
</evidence>
<feature type="transmembrane region" description="Helical" evidence="6">
    <location>
        <begin position="56"/>
        <end position="82"/>
    </location>
</feature>
<evidence type="ECO:0000256" key="1">
    <source>
        <dbReference type="ARBA" id="ARBA00004141"/>
    </source>
</evidence>
<feature type="domain" description="Major facilitator superfamily (MFS) profile" evidence="7">
    <location>
        <begin position="116"/>
        <end position="570"/>
    </location>
</feature>
<dbReference type="Proteomes" id="UP001374579">
    <property type="component" value="Unassembled WGS sequence"/>
</dbReference>
<feature type="transmembrane region" description="Helical" evidence="6">
    <location>
        <begin position="483"/>
        <end position="506"/>
    </location>
</feature>
<reference evidence="8 9" key="1">
    <citation type="submission" date="2024-02" db="EMBL/GenBank/DDBJ databases">
        <title>Chromosome-scale genome assembly of the rough periwinkle Littorina saxatilis.</title>
        <authorList>
            <person name="De Jode A."/>
            <person name="Faria R."/>
            <person name="Formenti G."/>
            <person name="Sims Y."/>
            <person name="Smith T.P."/>
            <person name="Tracey A."/>
            <person name="Wood J.M.D."/>
            <person name="Zagrodzka Z.B."/>
            <person name="Johannesson K."/>
            <person name="Butlin R.K."/>
            <person name="Leder E.H."/>
        </authorList>
    </citation>
    <scope>NUCLEOTIDE SEQUENCE [LARGE SCALE GENOMIC DNA]</scope>
    <source>
        <strain evidence="8">Snail1</strain>
        <tissue evidence="8">Muscle</tissue>
    </source>
</reference>
<dbReference type="InterPro" id="IPR036259">
    <property type="entry name" value="MFS_trans_sf"/>
</dbReference>
<feature type="transmembrane region" description="Helical" evidence="6">
    <location>
        <begin position="546"/>
        <end position="565"/>
    </location>
</feature>
<feature type="transmembrane region" description="Helical" evidence="6">
    <location>
        <begin position="217"/>
        <end position="241"/>
    </location>
</feature>
<evidence type="ECO:0000256" key="4">
    <source>
        <dbReference type="ARBA" id="ARBA00023136"/>
    </source>
</evidence>